<sequence length="208" mass="21414">MNDFGGNRKQLVVMGTLLLLAVLLLGFMFVQTMGDDGAPDAAGPAESGRQEEAGGSGGDGGERSGDGSGGEPGDLFALLPNTEDDLLEAARTAQGFTDAYVRTDEDRMERLAEFTDADFLTLLASTEERHTDLMGEPLPEGDADASAAVTGIRTIAEDSAVFVVSGETTRDGSASGEYGFAVTVVKQDGRWAVIDVQDAAAGDAGASA</sequence>
<evidence type="ECO:0000256" key="2">
    <source>
        <dbReference type="SAM" id="Phobius"/>
    </source>
</evidence>
<evidence type="ECO:0008006" key="5">
    <source>
        <dbReference type="Google" id="ProtNLM"/>
    </source>
</evidence>
<proteinExistence type="predicted"/>
<reference evidence="4" key="1">
    <citation type="journal article" date="2019" name="Int. J. Syst. Evol. Microbiol.">
        <title>The Global Catalogue of Microorganisms (GCM) 10K type strain sequencing project: providing services to taxonomists for standard genome sequencing and annotation.</title>
        <authorList>
            <consortium name="The Broad Institute Genomics Platform"/>
            <consortium name="The Broad Institute Genome Sequencing Center for Infectious Disease"/>
            <person name="Wu L."/>
            <person name="Ma J."/>
        </authorList>
    </citation>
    <scope>NUCLEOTIDE SEQUENCE [LARGE SCALE GENOMIC DNA]</scope>
    <source>
        <strain evidence="4">CGMCC 4.7382</strain>
    </source>
</reference>
<gene>
    <name evidence="3" type="ORF">ACFQRF_26150</name>
</gene>
<dbReference type="RefSeq" id="WP_379873934.1">
    <property type="nucleotide sequence ID" value="NZ_JBHTBH010000017.1"/>
</dbReference>
<name>A0ABW2KMW5_9ACTN</name>
<evidence type="ECO:0000256" key="1">
    <source>
        <dbReference type="SAM" id="MobiDB-lite"/>
    </source>
</evidence>
<accession>A0ABW2KMW5</accession>
<evidence type="ECO:0000313" key="4">
    <source>
        <dbReference type="Proteomes" id="UP001596540"/>
    </source>
</evidence>
<feature type="compositionally biased region" description="Low complexity" evidence="1">
    <location>
        <begin position="38"/>
        <end position="47"/>
    </location>
</feature>
<keyword evidence="2" id="KW-0472">Membrane</keyword>
<dbReference type="Proteomes" id="UP001596540">
    <property type="component" value="Unassembled WGS sequence"/>
</dbReference>
<organism evidence="3 4">
    <name type="scientific">Marinactinospora rubrisoli</name>
    <dbReference type="NCBI Taxonomy" id="2715399"/>
    <lineage>
        <taxon>Bacteria</taxon>
        <taxon>Bacillati</taxon>
        <taxon>Actinomycetota</taxon>
        <taxon>Actinomycetes</taxon>
        <taxon>Streptosporangiales</taxon>
        <taxon>Nocardiopsidaceae</taxon>
        <taxon>Marinactinospora</taxon>
    </lineage>
</organism>
<comment type="caution">
    <text evidence="3">The sequence shown here is derived from an EMBL/GenBank/DDBJ whole genome shotgun (WGS) entry which is preliminary data.</text>
</comment>
<feature type="region of interest" description="Disordered" evidence="1">
    <location>
        <begin position="38"/>
        <end position="78"/>
    </location>
</feature>
<feature type="transmembrane region" description="Helical" evidence="2">
    <location>
        <begin position="12"/>
        <end position="30"/>
    </location>
</feature>
<evidence type="ECO:0000313" key="3">
    <source>
        <dbReference type="EMBL" id="MFC7331227.1"/>
    </source>
</evidence>
<keyword evidence="2" id="KW-1133">Transmembrane helix</keyword>
<keyword evidence="2" id="KW-0812">Transmembrane</keyword>
<keyword evidence="4" id="KW-1185">Reference proteome</keyword>
<protein>
    <recommendedName>
        <fullName evidence="5">Mce-associated membrane protein</fullName>
    </recommendedName>
</protein>
<dbReference type="EMBL" id="JBHTBH010000017">
    <property type="protein sequence ID" value="MFC7331227.1"/>
    <property type="molecule type" value="Genomic_DNA"/>
</dbReference>